<organism evidence="1 2">
    <name type="scientific">Phialemonium thermophilum</name>
    <dbReference type="NCBI Taxonomy" id="223376"/>
    <lineage>
        <taxon>Eukaryota</taxon>
        <taxon>Fungi</taxon>
        <taxon>Dikarya</taxon>
        <taxon>Ascomycota</taxon>
        <taxon>Pezizomycotina</taxon>
        <taxon>Sordariomycetes</taxon>
        <taxon>Sordariomycetidae</taxon>
        <taxon>Cephalothecales</taxon>
        <taxon>Cephalothecaceae</taxon>
        <taxon>Phialemonium</taxon>
    </lineage>
</organism>
<dbReference type="EMBL" id="JAZHXJ010000715">
    <property type="protein sequence ID" value="KAL1853144.1"/>
    <property type="molecule type" value="Genomic_DNA"/>
</dbReference>
<accession>A0ABR3W4L9</accession>
<dbReference type="Gene3D" id="3.20.20.120">
    <property type="entry name" value="Enolase-like C-terminal domain"/>
    <property type="match status" value="1"/>
</dbReference>
<evidence type="ECO:0000313" key="2">
    <source>
        <dbReference type="Proteomes" id="UP001586593"/>
    </source>
</evidence>
<reference evidence="1 2" key="1">
    <citation type="journal article" date="2024" name="Commun. Biol.">
        <title>Comparative genomic analysis of thermophilic fungi reveals convergent evolutionary adaptations and gene losses.</title>
        <authorList>
            <person name="Steindorff A.S."/>
            <person name="Aguilar-Pontes M.V."/>
            <person name="Robinson A.J."/>
            <person name="Andreopoulos B."/>
            <person name="LaButti K."/>
            <person name="Kuo A."/>
            <person name="Mondo S."/>
            <person name="Riley R."/>
            <person name="Otillar R."/>
            <person name="Haridas S."/>
            <person name="Lipzen A."/>
            <person name="Grimwood J."/>
            <person name="Schmutz J."/>
            <person name="Clum A."/>
            <person name="Reid I.D."/>
            <person name="Moisan M.C."/>
            <person name="Butler G."/>
            <person name="Nguyen T.T.M."/>
            <person name="Dewar K."/>
            <person name="Conant G."/>
            <person name="Drula E."/>
            <person name="Henrissat B."/>
            <person name="Hansel C."/>
            <person name="Singer S."/>
            <person name="Hutchinson M.I."/>
            <person name="de Vries R.P."/>
            <person name="Natvig D.O."/>
            <person name="Powell A.J."/>
            <person name="Tsang A."/>
            <person name="Grigoriev I.V."/>
        </authorList>
    </citation>
    <scope>NUCLEOTIDE SEQUENCE [LARGE SCALE GENOMIC DNA]</scope>
    <source>
        <strain evidence="1 2">ATCC 24622</strain>
    </source>
</reference>
<comment type="caution">
    <text evidence="1">The sequence shown here is derived from an EMBL/GenBank/DDBJ whole genome shotgun (WGS) entry which is preliminary data.</text>
</comment>
<keyword evidence="2" id="KW-1185">Reference proteome</keyword>
<dbReference type="InterPro" id="IPR036849">
    <property type="entry name" value="Enolase-like_C_sf"/>
</dbReference>
<evidence type="ECO:0000313" key="1">
    <source>
        <dbReference type="EMBL" id="KAL1853144.1"/>
    </source>
</evidence>
<name>A0ABR3W4L9_9PEZI</name>
<gene>
    <name evidence="1" type="ORF">VTK73DRAFT_9074</name>
</gene>
<protein>
    <submittedName>
        <fullName evidence="1">Uncharacterized protein</fullName>
    </submittedName>
</protein>
<sequence length="228" mass="23919">MGLTNSTQAAVHNSAPKIDVFQVDLPCSVPRVRVRRQRDLCIAAGYSFSLQDTVGSEIAFAAVVQLVQTVPAGNMRCVPGSRDVVTVPTASAGFRAARRAGEGVEKAGPGADASPGRPRPACCHCNVAGNYQGLHESAQRTQYVEPRHSPSMSLASVGAMAGCVVPDLGTATPDTSKNGTMGRTLREDHAPAQTVHNLSACGPVRNPKTSLITLFFHVLVLKLPPPDT</sequence>
<dbReference type="Proteomes" id="UP001586593">
    <property type="component" value="Unassembled WGS sequence"/>
</dbReference>
<proteinExistence type="predicted"/>